<dbReference type="PROSITE" id="PS50039">
    <property type="entry name" value="FORK_HEAD_3"/>
    <property type="match status" value="1"/>
</dbReference>
<feature type="DNA-binding region" description="Fork-head" evidence="5">
    <location>
        <begin position="203"/>
        <end position="300"/>
    </location>
</feature>
<dbReference type="Proteomes" id="UP001652627">
    <property type="component" value="Chromosome 23"/>
</dbReference>
<dbReference type="KEGG" id="aam:106485182"/>
<evidence type="ECO:0000256" key="2">
    <source>
        <dbReference type="ARBA" id="ARBA00023125"/>
    </source>
</evidence>
<gene>
    <name evidence="9" type="primary">FOXR1</name>
</gene>
<feature type="compositionally biased region" description="Low complexity" evidence="6">
    <location>
        <begin position="109"/>
        <end position="124"/>
    </location>
</feature>
<evidence type="ECO:0000256" key="3">
    <source>
        <dbReference type="ARBA" id="ARBA00023163"/>
    </source>
</evidence>
<dbReference type="RefSeq" id="XP_013798947.2">
    <property type="nucleotide sequence ID" value="XM_013943493.2"/>
</dbReference>
<dbReference type="OrthoDB" id="10070006at2759"/>
<proteinExistence type="predicted"/>
<feature type="domain" description="Fork-head" evidence="7">
    <location>
        <begin position="203"/>
        <end position="300"/>
    </location>
</feature>
<dbReference type="Pfam" id="PF00250">
    <property type="entry name" value="Forkhead"/>
    <property type="match status" value="1"/>
</dbReference>
<reference evidence="9" key="1">
    <citation type="submission" date="2025-08" db="UniProtKB">
        <authorList>
            <consortium name="RefSeq"/>
        </authorList>
    </citation>
    <scope>IDENTIFICATION</scope>
    <source>
        <tissue evidence="9">Blood</tissue>
    </source>
</reference>
<evidence type="ECO:0000256" key="4">
    <source>
        <dbReference type="ARBA" id="ARBA00023242"/>
    </source>
</evidence>
<keyword evidence="8" id="KW-1185">Reference proteome</keyword>
<organism evidence="8 9">
    <name type="scientific">Apteryx mantelli</name>
    <name type="common">North Island brown kiwi</name>
    <dbReference type="NCBI Taxonomy" id="2696672"/>
    <lineage>
        <taxon>Eukaryota</taxon>
        <taxon>Metazoa</taxon>
        <taxon>Chordata</taxon>
        <taxon>Craniata</taxon>
        <taxon>Vertebrata</taxon>
        <taxon>Euteleostomi</taxon>
        <taxon>Archelosauria</taxon>
        <taxon>Archosauria</taxon>
        <taxon>Dinosauria</taxon>
        <taxon>Saurischia</taxon>
        <taxon>Theropoda</taxon>
        <taxon>Coelurosauria</taxon>
        <taxon>Aves</taxon>
        <taxon>Palaeognathae</taxon>
        <taxon>Apterygiformes</taxon>
        <taxon>Apterygidae</taxon>
        <taxon>Apteryx</taxon>
    </lineage>
</organism>
<dbReference type="CTD" id="283150"/>
<dbReference type="GeneID" id="106485182"/>
<evidence type="ECO:0000256" key="5">
    <source>
        <dbReference type="PROSITE-ProRule" id="PRU00089"/>
    </source>
</evidence>
<keyword evidence="1" id="KW-0805">Transcription regulation</keyword>
<protein>
    <submittedName>
        <fullName evidence="9">Forkhead box protein R1</fullName>
    </submittedName>
</protein>
<accession>A0A8B7IJ47</accession>
<dbReference type="InterPro" id="IPR001766">
    <property type="entry name" value="Fork_head_dom"/>
</dbReference>
<dbReference type="GO" id="GO:0005634">
    <property type="term" value="C:nucleus"/>
    <property type="evidence" value="ECO:0007669"/>
    <property type="project" value="UniProtKB-SubCell"/>
</dbReference>
<evidence type="ECO:0000313" key="8">
    <source>
        <dbReference type="Proteomes" id="UP001652627"/>
    </source>
</evidence>
<keyword evidence="3" id="KW-0804">Transcription</keyword>
<evidence type="ECO:0000256" key="1">
    <source>
        <dbReference type="ARBA" id="ARBA00023015"/>
    </source>
</evidence>
<dbReference type="SUPFAM" id="SSF46785">
    <property type="entry name" value="Winged helix' DNA-binding domain"/>
    <property type="match status" value="1"/>
</dbReference>
<dbReference type="InterPro" id="IPR036390">
    <property type="entry name" value="WH_DNA-bd_sf"/>
</dbReference>
<evidence type="ECO:0000259" key="7">
    <source>
        <dbReference type="PROSITE" id="PS50039"/>
    </source>
</evidence>
<comment type="subcellular location">
    <subcellularLocation>
        <location evidence="5">Nucleus</location>
    </subcellularLocation>
</comment>
<name>A0A8B7IJ47_9AVES</name>
<dbReference type="CDD" id="cd20036">
    <property type="entry name" value="FH_FOXR"/>
    <property type="match status" value="1"/>
</dbReference>
<dbReference type="GO" id="GO:1990837">
    <property type="term" value="F:sequence-specific double-stranded DNA binding"/>
    <property type="evidence" value="ECO:0007669"/>
    <property type="project" value="TreeGrafter"/>
</dbReference>
<sequence>MYLSFQNKSFWENLHLKNGLEDWDMAEEFKLTTTTEWFLQATDENLSHHTLKWQAHHLAHRHPILGEPPEANEPDAQPHLWMWVNPSLACPITGKPGIDSAGSDSPVPSSATAATEASSTNTSSDYSNLDCSEEDVLSSSSEAEKLEDEDASCVDIPFPQKMLETPKLKAMPVLQEAKVSRPQTKKPKSTKQASNKITGGWPRPPLNYCILITLALGNSADGSLTVQQIYQFTRQHFPFFQTAPDSWKNTIRHNLCFSSSFEKTTRFVCGEGNRKLRLWKLTPEGRKKFHEEAQALPKEALNLVRQSMSEPELMRSLFGL</sequence>
<dbReference type="InterPro" id="IPR036388">
    <property type="entry name" value="WH-like_DNA-bd_sf"/>
</dbReference>
<keyword evidence="2 5" id="KW-0238">DNA-binding</keyword>
<dbReference type="SMART" id="SM00339">
    <property type="entry name" value="FH"/>
    <property type="match status" value="1"/>
</dbReference>
<evidence type="ECO:0000256" key="6">
    <source>
        <dbReference type="SAM" id="MobiDB-lite"/>
    </source>
</evidence>
<dbReference type="GO" id="GO:0003700">
    <property type="term" value="F:DNA-binding transcription factor activity"/>
    <property type="evidence" value="ECO:0007669"/>
    <property type="project" value="InterPro"/>
</dbReference>
<evidence type="ECO:0000313" key="9">
    <source>
        <dbReference type="RefSeq" id="XP_013798947.2"/>
    </source>
</evidence>
<feature type="region of interest" description="Disordered" evidence="6">
    <location>
        <begin position="176"/>
        <end position="199"/>
    </location>
</feature>
<dbReference type="InterPro" id="IPR052328">
    <property type="entry name" value="FOX_transcription_regulators"/>
</dbReference>
<keyword evidence="4 5" id="KW-0539">Nucleus</keyword>
<dbReference type="Gene3D" id="1.10.10.10">
    <property type="entry name" value="Winged helix-like DNA-binding domain superfamily/Winged helix DNA-binding domain"/>
    <property type="match status" value="1"/>
</dbReference>
<feature type="region of interest" description="Disordered" evidence="6">
    <location>
        <begin position="95"/>
        <end position="152"/>
    </location>
</feature>
<dbReference type="PRINTS" id="PR00053">
    <property type="entry name" value="FORKHEAD"/>
</dbReference>
<dbReference type="PANTHER" id="PTHR46789:SF2">
    <property type="entry name" value="FORKHEAD BOX PROTEIN R2"/>
    <property type="match status" value="1"/>
</dbReference>
<dbReference type="PANTHER" id="PTHR46789">
    <property type="entry name" value="FORKHEAD BOX PROTEIN R1"/>
    <property type="match status" value="1"/>
</dbReference>
<dbReference type="AlphaFoldDB" id="A0A8B7IJ47"/>